<dbReference type="PROSITE" id="PS51186">
    <property type="entry name" value="GNAT"/>
    <property type="match status" value="1"/>
</dbReference>
<dbReference type="Pfam" id="PF17668">
    <property type="entry name" value="Acetyltransf_17"/>
    <property type="match status" value="1"/>
</dbReference>
<dbReference type="InterPro" id="IPR000182">
    <property type="entry name" value="GNAT_dom"/>
</dbReference>
<evidence type="ECO:0000259" key="1">
    <source>
        <dbReference type="PROSITE" id="PS51186"/>
    </source>
</evidence>
<dbReference type="Pfam" id="PF13530">
    <property type="entry name" value="SCP2_2"/>
    <property type="match status" value="1"/>
</dbReference>
<dbReference type="EMBL" id="CP034346">
    <property type="protein sequence ID" value="AZS13706.1"/>
    <property type="molecule type" value="Genomic_DNA"/>
</dbReference>
<dbReference type="InterPro" id="IPR041380">
    <property type="entry name" value="Acetyltransf_17"/>
</dbReference>
<dbReference type="Proteomes" id="UP000270678">
    <property type="component" value="Chromosome"/>
</dbReference>
<dbReference type="OrthoDB" id="9768284at2"/>
<dbReference type="InterPro" id="IPR025559">
    <property type="entry name" value="Eis_dom"/>
</dbReference>
<proteinExistence type="predicted"/>
<dbReference type="SUPFAM" id="SSF55729">
    <property type="entry name" value="Acyl-CoA N-acyltransferases (Nat)"/>
    <property type="match status" value="1"/>
</dbReference>
<dbReference type="GO" id="GO:0034069">
    <property type="term" value="F:aminoglycoside N-acetyltransferase activity"/>
    <property type="evidence" value="ECO:0007669"/>
    <property type="project" value="TreeGrafter"/>
</dbReference>
<dbReference type="PANTHER" id="PTHR37817">
    <property type="entry name" value="N-ACETYLTRANSFERASE EIS"/>
    <property type="match status" value="1"/>
</dbReference>
<dbReference type="RefSeq" id="WP_126995638.1">
    <property type="nucleotide sequence ID" value="NZ_CP034346.1"/>
</dbReference>
<name>A0A3Q9I8I1_9BACL</name>
<feature type="domain" description="N-acetyltransferase" evidence="1">
    <location>
        <begin position="1"/>
        <end position="147"/>
    </location>
</feature>
<dbReference type="AlphaFoldDB" id="A0A3Q9I8I1"/>
<protein>
    <submittedName>
        <fullName evidence="2">GNAT family N-acetyltransferase</fullName>
    </submittedName>
</protein>
<dbReference type="Pfam" id="PF13527">
    <property type="entry name" value="Acetyltransf_9"/>
    <property type="match status" value="1"/>
</dbReference>
<keyword evidence="2" id="KW-0808">Transferase</keyword>
<dbReference type="InterPro" id="IPR036527">
    <property type="entry name" value="SCP2_sterol-bd_dom_sf"/>
</dbReference>
<dbReference type="InterPro" id="IPR016181">
    <property type="entry name" value="Acyl_CoA_acyltransferase"/>
</dbReference>
<reference evidence="3" key="1">
    <citation type="submission" date="2018-12" db="EMBL/GenBank/DDBJ databases">
        <title>Complete genome sequence of Paenibacillus sp. MBLB1234.</title>
        <authorList>
            <person name="Nam Y.-D."/>
            <person name="Kang J."/>
            <person name="Chung W.-H."/>
            <person name="Park Y.S."/>
        </authorList>
    </citation>
    <scope>NUCLEOTIDE SEQUENCE [LARGE SCALE GENOMIC DNA]</scope>
    <source>
        <strain evidence="3">MBLB1234</strain>
    </source>
</reference>
<dbReference type="Gene3D" id="3.30.1050.10">
    <property type="entry name" value="SCP2 sterol-binding domain"/>
    <property type="match status" value="1"/>
</dbReference>
<gene>
    <name evidence="2" type="ORF">EI981_03915</name>
</gene>
<dbReference type="SUPFAM" id="SSF55718">
    <property type="entry name" value="SCP-like"/>
    <property type="match status" value="1"/>
</dbReference>
<evidence type="ECO:0000313" key="3">
    <source>
        <dbReference type="Proteomes" id="UP000270678"/>
    </source>
</evidence>
<sequence length="390" mass="45336">MEIRQLVAEEFDISMDLGEYAFQYKLSPVERTERRTRFKPEQTWGAFENGQLLAKLVLLPLQIYIHGKPFDMGGLAGVSSWPENRRSGLVRGLLTQALNVMKDQGQMISCLNPFSFAYYRKFGWELMTEHRKYTLPVNQFPARKNFEGRVRRDLRDVALLDQIYRPFAQRYNGTLLRDRDWWERSVLDEDGHDVVYFSENGTPQGYALYNVANRELTIEEFVYHNEMAREALWTYFANHDSMVNQAVIQFVPMDDFLPYLLDNPRFNQEIIPYFMARIVDAAPFINDYPFQASEAETTLKLQIEDTTAPWNHGVWQLHVSPEGRGQLSKIGEASAEAELTCDIQTLTTMLIGYRRPQEMYRYGRLAGKETGVAALERIIPHGTTYLMDSF</sequence>
<keyword evidence="3" id="KW-1185">Reference proteome</keyword>
<dbReference type="Gene3D" id="3.40.630.30">
    <property type="match status" value="2"/>
</dbReference>
<dbReference type="PANTHER" id="PTHR37817:SF1">
    <property type="entry name" value="N-ACETYLTRANSFERASE EIS"/>
    <property type="match status" value="1"/>
</dbReference>
<dbReference type="KEGG" id="plut:EI981_03915"/>
<accession>A0A3Q9I8I1</accession>
<dbReference type="GO" id="GO:0030649">
    <property type="term" value="P:aminoglycoside antibiotic catabolic process"/>
    <property type="evidence" value="ECO:0007669"/>
    <property type="project" value="TreeGrafter"/>
</dbReference>
<evidence type="ECO:0000313" key="2">
    <source>
        <dbReference type="EMBL" id="AZS13706.1"/>
    </source>
</evidence>
<organism evidence="2 3">
    <name type="scientific">Paenibacillus lutimineralis</name>
    <dbReference type="NCBI Taxonomy" id="2707005"/>
    <lineage>
        <taxon>Bacteria</taxon>
        <taxon>Bacillati</taxon>
        <taxon>Bacillota</taxon>
        <taxon>Bacilli</taxon>
        <taxon>Bacillales</taxon>
        <taxon>Paenibacillaceae</taxon>
        <taxon>Paenibacillus</taxon>
    </lineage>
</organism>
<dbReference type="InterPro" id="IPR051554">
    <property type="entry name" value="Acetyltransferase_Eis"/>
</dbReference>